<proteinExistence type="predicted"/>
<comment type="caution">
    <text evidence="2">The sequence shown here is derived from an EMBL/GenBank/DDBJ whole genome shotgun (WGS) entry which is preliminary data.</text>
</comment>
<keyword evidence="3" id="KW-1185">Reference proteome</keyword>
<dbReference type="EMBL" id="BGZK01000486">
    <property type="protein sequence ID" value="GBP46534.1"/>
    <property type="molecule type" value="Genomic_DNA"/>
</dbReference>
<reference evidence="2 3" key="1">
    <citation type="journal article" date="2019" name="Commun. Biol.">
        <title>The bagworm genome reveals a unique fibroin gene that provides high tensile strength.</title>
        <authorList>
            <person name="Kono N."/>
            <person name="Nakamura H."/>
            <person name="Ohtoshi R."/>
            <person name="Tomita M."/>
            <person name="Numata K."/>
            <person name="Arakawa K."/>
        </authorList>
    </citation>
    <scope>NUCLEOTIDE SEQUENCE [LARGE SCALE GENOMIC DNA]</scope>
</reference>
<accession>A0A4C1W8Q4</accession>
<dbReference type="Proteomes" id="UP000299102">
    <property type="component" value="Unassembled WGS sequence"/>
</dbReference>
<dbReference type="AlphaFoldDB" id="A0A4C1W8Q4"/>
<sequence>MPTCNIEVKGAPRASAEVSATDAKALKMLRPKYELLVILSTFFMPASSPFATNFKEEKSQGTEGSERAAPTSDNVDKSRSD</sequence>
<protein>
    <submittedName>
        <fullName evidence="2">Uncharacterized protein</fullName>
    </submittedName>
</protein>
<name>A0A4C1W8Q4_EUMVA</name>
<feature type="region of interest" description="Disordered" evidence="1">
    <location>
        <begin position="54"/>
        <end position="81"/>
    </location>
</feature>
<evidence type="ECO:0000256" key="1">
    <source>
        <dbReference type="SAM" id="MobiDB-lite"/>
    </source>
</evidence>
<organism evidence="2 3">
    <name type="scientific">Eumeta variegata</name>
    <name type="common">Bagworm moth</name>
    <name type="synonym">Eumeta japonica</name>
    <dbReference type="NCBI Taxonomy" id="151549"/>
    <lineage>
        <taxon>Eukaryota</taxon>
        <taxon>Metazoa</taxon>
        <taxon>Ecdysozoa</taxon>
        <taxon>Arthropoda</taxon>
        <taxon>Hexapoda</taxon>
        <taxon>Insecta</taxon>
        <taxon>Pterygota</taxon>
        <taxon>Neoptera</taxon>
        <taxon>Endopterygota</taxon>
        <taxon>Lepidoptera</taxon>
        <taxon>Glossata</taxon>
        <taxon>Ditrysia</taxon>
        <taxon>Tineoidea</taxon>
        <taxon>Psychidae</taxon>
        <taxon>Oiketicinae</taxon>
        <taxon>Eumeta</taxon>
    </lineage>
</organism>
<feature type="compositionally biased region" description="Basic and acidic residues" evidence="1">
    <location>
        <begin position="54"/>
        <end position="66"/>
    </location>
</feature>
<evidence type="ECO:0000313" key="2">
    <source>
        <dbReference type="EMBL" id="GBP46534.1"/>
    </source>
</evidence>
<gene>
    <name evidence="2" type="ORF">EVAR_21689_1</name>
</gene>
<evidence type="ECO:0000313" key="3">
    <source>
        <dbReference type="Proteomes" id="UP000299102"/>
    </source>
</evidence>